<evidence type="ECO:0000256" key="1">
    <source>
        <dbReference type="ARBA" id="ARBA00022679"/>
    </source>
</evidence>
<organism evidence="4 5">
    <name type="scientific">Streptomyces atriruber</name>
    <dbReference type="NCBI Taxonomy" id="545121"/>
    <lineage>
        <taxon>Bacteria</taxon>
        <taxon>Bacillati</taxon>
        <taxon>Actinomycetota</taxon>
        <taxon>Actinomycetes</taxon>
        <taxon>Kitasatosporales</taxon>
        <taxon>Streptomycetaceae</taxon>
        <taxon>Streptomyces</taxon>
    </lineage>
</organism>
<evidence type="ECO:0000313" key="4">
    <source>
        <dbReference type="EMBL" id="MEU6825540.1"/>
    </source>
</evidence>
<gene>
    <name evidence="4" type="ORF">ABZ921_33425</name>
</gene>
<protein>
    <submittedName>
        <fullName evidence="4">GNAT family N-acetyltransferase</fullName>
    </submittedName>
</protein>
<dbReference type="InterPro" id="IPR016181">
    <property type="entry name" value="Acyl_CoA_acyltransferase"/>
</dbReference>
<keyword evidence="2" id="KW-0012">Acyltransferase</keyword>
<name>A0ABV3BWZ3_9ACTN</name>
<reference evidence="4 5" key="1">
    <citation type="submission" date="2024-06" db="EMBL/GenBank/DDBJ databases">
        <title>The Natural Products Discovery Center: Release of the First 8490 Sequenced Strains for Exploring Actinobacteria Biosynthetic Diversity.</title>
        <authorList>
            <person name="Kalkreuter E."/>
            <person name="Kautsar S.A."/>
            <person name="Yang D."/>
            <person name="Bader C.D."/>
            <person name="Teijaro C.N."/>
            <person name="Fluegel L."/>
            <person name="Davis C.M."/>
            <person name="Simpson J.R."/>
            <person name="Lauterbach L."/>
            <person name="Steele A.D."/>
            <person name="Gui C."/>
            <person name="Meng S."/>
            <person name="Li G."/>
            <person name="Viehrig K."/>
            <person name="Ye F."/>
            <person name="Su P."/>
            <person name="Kiefer A.F."/>
            <person name="Nichols A."/>
            <person name="Cepeda A.J."/>
            <person name="Yan W."/>
            <person name="Fan B."/>
            <person name="Jiang Y."/>
            <person name="Adhikari A."/>
            <person name="Zheng C.-J."/>
            <person name="Schuster L."/>
            <person name="Cowan T.M."/>
            <person name="Smanski M.J."/>
            <person name="Chevrette M.G."/>
            <person name="De Carvalho L.P.S."/>
            <person name="Shen B."/>
        </authorList>
    </citation>
    <scope>NUCLEOTIDE SEQUENCE [LARGE SCALE GENOMIC DNA]</scope>
    <source>
        <strain evidence="4 5">NPDC046838</strain>
    </source>
</reference>
<dbReference type="Pfam" id="PF00583">
    <property type="entry name" value="Acetyltransf_1"/>
    <property type="match status" value="1"/>
</dbReference>
<evidence type="ECO:0000256" key="2">
    <source>
        <dbReference type="ARBA" id="ARBA00023315"/>
    </source>
</evidence>
<accession>A0ABV3BWZ3</accession>
<dbReference type="InterPro" id="IPR050832">
    <property type="entry name" value="Bact_Acetyltransf"/>
</dbReference>
<comment type="caution">
    <text evidence="4">The sequence shown here is derived from an EMBL/GenBank/DDBJ whole genome shotgun (WGS) entry which is preliminary data.</text>
</comment>
<dbReference type="PROSITE" id="PS51186">
    <property type="entry name" value="GNAT"/>
    <property type="match status" value="1"/>
</dbReference>
<keyword evidence="1" id="KW-0808">Transferase</keyword>
<dbReference type="InterPro" id="IPR000182">
    <property type="entry name" value="GNAT_dom"/>
</dbReference>
<evidence type="ECO:0000313" key="5">
    <source>
        <dbReference type="Proteomes" id="UP001551176"/>
    </source>
</evidence>
<dbReference type="SUPFAM" id="SSF55729">
    <property type="entry name" value="Acyl-CoA N-acyltransferases (Nat)"/>
    <property type="match status" value="1"/>
</dbReference>
<dbReference type="EMBL" id="JBEYXV010000021">
    <property type="protein sequence ID" value="MEU6825540.1"/>
    <property type="molecule type" value="Genomic_DNA"/>
</dbReference>
<sequence>MEIRRATTVADITAADHLFDGPARPAAARRFLDTPGHHLLLARTADGTPVGFVSGVETIHPDKGTEMFLYELAVAAPARRRGTGRALVQALAALARERGCYGMWVGVETDNEAALATYRSAGGTDEGRFASVNWDLGGGPGSG</sequence>
<dbReference type="RefSeq" id="WP_359356125.1">
    <property type="nucleotide sequence ID" value="NZ_JBEYXV010000021.1"/>
</dbReference>
<dbReference type="PANTHER" id="PTHR43877">
    <property type="entry name" value="AMINOALKYLPHOSPHONATE N-ACETYLTRANSFERASE-RELATED-RELATED"/>
    <property type="match status" value="1"/>
</dbReference>
<keyword evidence="5" id="KW-1185">Reference proteome</keyword>
<evidence type="ECO:0000259" key="3">
    <source>
        <dbReference type="PROSITE" id="PS51186"/>
    </source>
</evidence>
<dbReference type="Gene3D" id="3.40.630.30">
    <property type="match status" value="1"/>
</dbReference>
<feature type="domain" description="N-acetyltransferase" evidence="3">
    <location>
        <begin position="1"/>
        <end position="143"/>
    </location>
</feature>
<proteinExistence type="predicted"/>
<dbReference type="Proteomes" id="UP001551176">
    <property type="component" value="Unassembled WGS sequence"/>
</dbReference>